<dbReference type="GO" id="GO:0006313">
    <property type="term" value="P:DNA transposition"/>
    <property type="evidence" value="ECO:0007669"/>
    <property type="project" value="UniProtKB-UniRule"/>
</dbReference>
<dbReference type="NCBIfam" id="NF033543">
    <property type="entry name" value="transpos_IS256"/>
    <property type="match status" value="1"/>
</dbReference>
<organism evidence="7 8">
    <name type="scientific">Peptacetobacter hiranonis (strain DSM 13275 / JCM 10541 / KCTC 15199 / TO-931)</name>
    <name type="common">Clostridium hiranonis</name>
    <dbReference type="NCBI Taxonomy" id="500633"/>
    <lineage>
        <taxon>Bacteria</taxon>
        <taxon>Bacillati</taxon>
        <taxon>Bacillota</taxon>
        <taxon>Clostridia</taxon>
        <taxon>Peptostreptococcales</taxon>
        <taxon>Peptostreptococcaceae</taxon>
        <taxon>Peptacetobacter</taxon>
    </lineage>
</organism>
<dbReference type="AlphaFoldDB" id="B6G2B4"/>
<dbReference type="Pfam" id="PF00872">
    <property type="entry name" value="Transposase_mut"/>
    <property type="match status" value="1"/>
</dbReference>
<comment type="function">
    <text evidence="1 6">Required for the transposition of the insertion element.</text>
</comment>
<dbReference type="GO" id="GO:0004803">
    <property type="term" value="F:transposase activity"/>
    <property type="evidence" value="ECO:0007669"/>
    <property type="project" value="UniProtKB-UniRule"/>
</dbReference>
<evidence type="ECO:0000256" key="3">
    <source>
        <dbReference type="ARBA" id="ARBA00022578"/>
    </source>
</evidence>
<dbReference type="EMBL" id="ABWP01000091">
    <property type="protein sequence ID" value="EEA84086.1"/>
    <property type="molecule type" value="Genomic_DNA"/>
</dbReference>
<reference evidence="7 8" key="2">
    <citation type="submission" date="2008-10" db="EMBL/GenBank/DDBJ databases">
        <title>Draft genome sequence of Clostridium hiranonis (DSM 13275).</title>
        <authorList>
            <person name="Sudarsanam P."/>
            <person name="Ley R."/>
            <person name="Guruge J."/>
            <person name="Turnbaugh P.J."/>
            <person name="Mahowald M."/>
            <person name="Liep D."/>
            <person name="Gordon J."/>
        </authorList>
    </citation>
    <scope>NUCLEOTIDE SEQUENCE [LARGE SCALE GENOMIC DNA]</scope>
    <source>
        <strain evidence="7 8">DSM 13275</strain>
    </source>
</reference>
<dbReference type="GO" id="GO:0003677">
    <property type="term" value="F:DNA binding"/>
    <property type="evidence" value="ECO:0007669"/>
    <property type="project" value="UniProtKB-UniRule"/>
</dbReference>
<evidence type="ECO:0000256" key="2">
    <source>
        <dbReference type="ARBA" id="ARBA00010961"/>
    </source>
</evidence>
<comment type="similarity">
    <text evidence="2 6">Belongs to the transposase mutator family.</text>
</comment>
<dbReference type="PROSITE" id="PS01007">
    <property type="entry name" value="TRANSPOSASE_MUTATOR"/>
    <property type="match status" value="1"/>
</dbReference>
<dbReference type="PANTHER" id="PTHR33217:SF8">
    <property type="entry name" value="MUTATOR FAMILY TRANSPOSASE"/>
    <property type="match status" value="1"/>
</dbReference>
<keyword evidence="4 6" id="KW-0238">DNA-binding</keyword>
<proteinExistence type="inferred from homology"/>
<evidence type="ECO:0000256" key="1">
    <source>
        <dbReference type="ARBA" id="ARBA00002190"/>
    </source>
</evidence>
<dbReference type="eggNOG" id="COG3328">
    <property type="taxonomic scope" value="Bacteria"/>
</dbReference>
<dbReference type="Proteomes" id="UP000003178">
    <property type="component" value="Unassembled WGS sequence"/>
</dbReference>
<dbReference type="PANTHER" id="PTHR33217">
    <property type="entry name" value="TRANSPOSASE FOR INSERTION SEQUENCE ELEMENT IS1081"/>
    <property type="match status" value="1"/>
</dbReference>
<feature type="non-terminal residue" evidence="7">
    <location>
        <position position="1"/>
    </location>
</feature>
<name>B6G2B4_PEPHT</name>
<reference evidence="7 8" key="1">
    <citation type="submission" date="2008-09" db="EMBL/GenBank/DDBJ databases">
        <authorList>
            <person name="Fulton L."/>
            <person name="Clifton S."/>
            <person name="Fulton B."/>
            <person name="Xu J."/>
            <person name="Minx P."/>
            <person name="Pepin K.H."/>
            <person name="Johnson M."/>
            <person name="Thiruvilangam P."/>
            <person name="Bhonagiri V."/>
            <person name="Nash W.E."/>
            <person name="Mardis E.R."/>
            <person name="Wilson R.K."/>
        </authorList>
    </citation>
    <scope>NUCLEOTIDE SEQUENCE [LARGE SCALE GENOMIC DNA]</scope>
    <source>
        <strain evidence="7 8">DSM 13275</strain>
    </source>
</reference>
<keyword evidence="3 6" id="KW-0815">Transposition</keyword>
<accession>B6G2B4</accession>
<dbReference type="OrthoDB" id="9779930at2"/>
<keyword evidence="6" id="KW-0814">Transposable element</keyword>
<evidence type="ECO:0000256" key="4">
    <source>
        <dbReference type="ARBA" id="ARBA00023125"/>
    </source>
</evidence>
<dbReference type="RefSeq" id="WP_006441213.1">
    <property type="nucleotide sequence ID" value="NZ_DS995690.1"/>
</dbReference>
<gene>
    <name evidence="7" type="ORF">CLOHIR_02276</name>
</gene>
<comment type="caution">
    <text evidence="7">The sequence shown here is derived from an EMBL/GenBank/DDBJ whole genome shotgun (WGS) entry which is preliminary data.</text>
</comment>
<evidence type="ECO:0000256" key="5">
    <source>
        <dbReference type="ARBA" id="ARBA00023172"/>
    </source>
</evidence>
<feature type="non-terminal residue" evidence="7">
    <location>
        <position position="209"/>
    </location>
</feature>
<protein>
    <recommendedName>
        <fullName evidence="6">Mutator family transposase</fullName>
    </recommendedName>
</protein>
<keyword evidence="8" id="KW-1185">Reference proteome</keyword>
<dbReference type="InterPro" id="IPR001207">
    <property type="entry name" value="Transposase_mutator"/>
</dbReference>
<evidence type="ECO:0000313" key="7">
    <source>
        <dbReference type="EMBL" id="EEA84086.1"/>
    </source>
</evidence>
<evidence type="ECO:0000256" key="6">
    <source>
        <dbReference type="RuleBase" id="RU365089"/>
    </source>
</evidence>
<sequence>KYRPLESVYPVVYIDAIHFSVKENGSVKKKAVYVILGISSEGYKEILGLYIGDTESSKYWFSVLNELKNRGVRDILIVCADGLSGIKEAISSAFPNTEYQRCIVHQVRNTLKYVSYKDRKEFANDLKTIYHAINEEQALANLERTSEKWNEKYPNSMKSWFSNWDSIIPIFKFSPETRKVIYTTNAIESVNSQLRKINKKRTVFPNKIS</sequence>
<evidence type="ECO:0000313" key="8">
    <source>
        <dbReference type="Proteomes" id="UP000003178"/>
    </source>
</evidence>
<keyword evidence="5 6" id="KW-0233">DNA recombination</keyword>